<dbReference type="NCBIfam" id="TIGR00256">
    <property type="entry name" value="D-aminoacyl-tRNA deacylase"/>
    <property type="match status" value="1"/>
</dbReference>
<dbReference type="SUPFAM" id="SSF69500">
    <property type="entry name" value="DTD-like"/>
    <property type="match status" value="1"/>
</dbReference>
<dbReference type="GO" id="GO:0005737">
    <property type="term" value="C:cytoplasm"/>
    <property type="evidence" value="ECO:0007669"/>
    <property type="project" value="UniProtKB-SubCell"/>
</dbReference>
<organism evidence="3 5">
    <name type="scientific">Roseburia intestinalis</name>
    <dbReference type="NCBI Taxonomy" id="166486"/>
    <lineage>
        <taxon>Bacteria</taxon>
        <taxon>Bacillati</taxon>
        <taxon>Bacillota</taxon>
        <taxon>Clostridia</taxon>
        <taxon>Lachnospirales</taxon>
        <taxon>Lachnospiraceae</taxon>
        <taxon>Roseburia</taxon>
    </lineage>
</organism>
<dbReference type="EC" id="3.1.1.96" evidence="2"/>
<gene>
    <name evidence="2 3" type="primary">dtd</name>
    <name evidence="4" type="ORF">DW927_20145</name>
    <name evidence="3" type="ORF">ERS852572_00372</name>
</gene>
<feature type="short sequence motif" description="Gly-cisPro motif, important for rejection of L-amino acids" evidence="2">
    <location>
        <begin position="137"/>
        <end position="138"/>
    </location>
</feature>
<evidence type="ECO:0000313" key="4">
    <source>
        <dbReference type="EMBL" id="RHA60644.1"/>
    </source>
</evidence>
<comment type="subcellular location">
    <subcellularLocation>
        <location evidence="2">Cytoplasm</location>
    </subcellularLocation>
</comment>
<dbReference type="Pfam" id="PF02580">
    <property type="entry name" value="Tyr_Deacylase"/>
    <property type="match status" value="1"/>
</dbReference>
<comment type="similarity">
    <text evidence="1 2">Belongs to the DTD family.</text>
</comment>
<protein>
    <recommendedName>
        <fullName evidence="2">D-aminoacyl-tRNA deacylase</fullName>
        <shortName evidence="2">DTD</shortName>
        <ecNumber evidence="2">3.1.1.96</ecNumber>
    </recommendedName>
    <alternativeName>
        <fullName evidence="2">Gly-tRNA(Ala) deacylase</fullName>
        <ecNumber evidence="2">3.1.1.-</ecNumber>
    </alternativeName>
</protein>
<evidence type="ECO:0000256" key="1">
    <source>
        <dbReference type="ARBA" id="ARBA00009673"/>
    </source>
</evidence>
<keyword evidence="2" id="KW-0820">tRNA-binding</keyword>
<evidence type="ECO:0000313" key="6">
    <source>
        <dbReference type="Proteomes" id="UP000284465"/>
    </source>
</evidence>
<dbReference type="EMBL" id="CYXZ01000002">
    <property type="protein sequence ID" value="CUM76538.1"/>
    <property type="molecule type" value="Genomic_DNA"/>
</dbReference>
<dbReference type="PaxDb" id="166486-ERS852572_00372"/>
<accession>A0A173RGZ5</accession>
<dbReference type="RefSeq" id="WP_006858340.1">
    <property type="nucleotide sequence ID" value="NZ_CABIYH010000002.1"/>
</dbReference>
<dbReference type="GO" id="GO:0000049">
    <property type="term" value="F:tRNA binding"/>
    <property type="evidence" value="ECO:0007669"/>
    <property type="project" value="UniProtKB-UniRule"/>
</dbReference>
<dbReference type="Proteomes" id="UP000284465">
    <property type="component" value="Unassembled WGS sequence"/>
</dbReference>
<keyword evidence="2" id="KW-0694">RNA-binding</keyword>
<dbReference type="CDD" id="cd00563">
    <property type="entry name" value="Dtyr_deacylase"/>
    <property type="match status" value="1"/>
</dbReference>
<evidence type="ECO:0000256" key="2">
    <source>
        <dbReference type="HAMAP-Rule" id="MF_00518"/>
    </source>
</evidence>
<dbReference type="EC" id="3.1.1.-" evidence="2"/>
<reference evidence="3 5" key="1">
    <citation type="submission" date="2015-09" db="EMBL/GenBank/DDBJ databases">
        <authorList>
            <consortium name="Pathogen Informatics"/>
        </authorList>
    </citation>
    <scope>NUCLEOTIDE SEQUENCE [LARGE SCALE GENOMIC DNA]</scope>
    <source>
        <strain evidence="3 5">2789STDY5834960</strain>
    </source>
</reference>
<evidence type="ECO:0000313" key="5">
    <source>
        <dbReference type="Proteomes" id="UP000095350"/>
    </source>
</evidence>
<dbReference type="Gene3D" id="3.50.80.10">
    <property type="entry name" value="D-tyrosyl-tRNA(Tyr) deacylase"/>
    <property type="match status" value="1"/>
</dbReference>
<dbReference type="GO" id="GO:0051500">
    <property type="term" value="F:D-tyrosyl-tRNA(Tyr) deacylase activity"/>
    <property type="evidence" value="ECO:0007669"/>
    <property type="project" value="TreeGrafter"/>
</dbReference>
<dbReference type="PANTHER" id="PTHR10472">
    <property type="entry name" value="D-TYROSYL-TRNA TYR DEACYLASE"/>
    <property type="match status" value="1"/>
</dbReference>
<name>A0A173RGZ5_9FIRM</name>
<dbReference type="Proteomes" id="UP000095350">
    <property type="component" value="Unassembled WGS sequence"/>
</dbReference>
<comment type="subunit">
    <text evidence="2">Homodimer.</text>
</comment>
<dbReference type="GO" id="GO:0043908">
    <property type="term" value="F:Ser(Gly)-tRNA(Ala) hydrolase activity"/>
    <property type="evidence" value="ECO:0007669"/>
    <property type="project" value="UniProtKB-UniRule"/>
</dbReference>
<keyword evidence="2" id="KW-0963">Cytoplasm</keyword>
<comment type="function">
    <text evidence="2">An aminoacyl-tRNA editing enzyme that deacylates mischarged D-aminoacyl-tRNAs. Also deacylates mischarged glycyl-tRNA(Ala), protecting cells against glycine mischarging by AlaRS. Acts via tRNA-based rather than protein-based catalysis; rejects L-amino acids rather than detecting D-amino acids in the active site. By recycling D-aminoacyl-tRNA to D-amino acids and free tRNA molecules, this enzyme counteracts the toxicity associated with the formation of D-aminoacyl-tRNA entities in vivo and helps enforce protein L-homochirality.</text>
</comment>
<dbReference type="AlphaFoldDB" id="A0A173RGZ5"/>
<comment type="domain">
    <text evidence="2">A Gly-cisPro motif from one monomer fits into the active site of the other monomer to allow specific chiral rejection of L-amino acids.</text>
</comment>
<dbReference type="STRING" id="166486.ERS852572_00372"/>
<dbReference type="OrthoDB" id="9801395at2"/>
<proteinExistence type="inferred from homology"/>
<comment type="catalytic activity">
    <reaction evidence="2">
        <text>glycyl-tRNA(Ala) + H2O = tRNA(Ala) + glycine + H(+)</text>
        <dbReference type="Rhea" id="RHEA:53744"/>
        <dbReference type="Rhea" id="RHEA-COMP:9657"/>
        <dbReference type="Rhea" id="RHEA-COMP:13640"/>
        <dbReference type="ChEBI" id="CHEBI:15377"/>
        <dbReference type="ChEBI" id="CHEBI:15378"/>
        <dbReference type="ChEBI" id="CHEBI:57305"/>
        <dbReference type="ChEBI" id="CHEBI:78442"/>
        <dbReference type="ChEBI" id="CHEBI:78522"/>
    </reaction>
</comment>
<comment type="catalytic activity">
    <reaction evidence="2">
        <text>a D-aminoacyl-tRNA + H2O = a tRNA + a D-alpha-amino acid + H(+)</text>
        <dbReference type="Rhea" id="RHEA:13953"/>
        <dbReference type="Rhea" id="RHEA-COMP:10123"/>
        <dbReference type="Rhea" id="RHEA-COMP:10124"/>
        <dbReference type="ChEBI" id="CHEBI:15377"/>
        <dbReference type="ChEBI" id="CHEBI:15378"/>
        <dbReference type="ChEBI" id="CHEBI:59871"/>
        <dbReference type="ChEBI" id="CHEBI:78442"/>
        <dbReference type="ChEBI" id="CHEBI:79333"/>
        <dbReference type="EC" id="3.1.1.96"/>
    </reaction>
</comment>
<reference evidence="4 6" key="2">
    <citation type="submission" date="2018-08" db="EMBL/GenBank/DDBJ databases">
        <title>A genome reference for cultivated species of the human gut microbiota.</title>
        <authorList>
            <person name="Zou Y."/>
            <person name="Xue W."/>
            <person name="Luo G."/>
        </authorList>
    </citation>
    <scope>NUCLEOTIDE SEQUENCE [LARGE SCALE GENOMIC DNA]</scope>
    <source>
        <strain evidence="4 6">AM43-11</strain>
    </source>
</reference>
<dbReference type="GeneID" id="61433184"/>
<dbReference type="FunFam" id="3.50.80.10:FF:000001">
    <property type="entry name" value="D-aminoacyl-tRNA deacylase"/>
    <property type="match status" value="1"/>
</dbReference>
<dbReference type="InterPro" id="IPR003732">
    <property type="entry name" value="Daa-tRNA_deacyls_DTD"/>
</dbReference>
<dbReference type="PANTHER" id="PTHR10472:SF5">
    <property type="entry name" value="D-AMINOACYL-TRNA DEACYLASE 1"/>
    <property type="match status" value="1"/>
</dbReference>
<keyword evidence="2 3" id="KW-0378">Hydrolase</keyword>
<evidence type="ECO:0000313" key="3">
    <source>
        <dbReference type="EMBL" id="CUM76538.1"/>
    </source>
</evidence>
<dbReference type="GO" id="GO:0019478">
    <property type="term" value="P:D-amino acid catabolic process"/>
    <property type="evidence" value="ECO:0007669"/>
    <property type="project" value="UniProtKB-UniRule"/>
</dbReference>
<dbReference type="InterPro" id="IPR023509">
    <property type="entry name" value="DTD-like_sf"/>
</dbReference>
<dbReference type="HAMAP" id="MF_00518">
    <property type="entry name" value="Deacylase_Dtd"/>
    <property type="match status" value="1"/>
</dbReference>
<dbReference type="EMBL" id="QSFP01000052">
    <property type="protein sequence ID" value="RHA60644.1"/>
    <property type="molecule type" value="Genomic_DNA"/>
</dbReference>
<sequence>MKFIVQRVCSAACRVDDEVTGSIQKGFMVLIGISDSDTKEIADKMIKKLIGLRIFEDSEGKTNLSLKDVNGSLLLISQFTLYADCRKGNRPSFTDAGKPDMAKELYHYIIESCKNQIAVVEQGVFGADMKISLVNDGPFTIILDSDELIR</sequence>
<dbReference type="GO" id="GO:0106026">
    <property type="term" value="F:Gly-tRNA(Ala) deacylase activity"/>
    <property type="evidence" value="ECO:0007669"/>
    <property type="project" value="UniProtKB-UniRule"/>
</dbReference>